<name>X0V337_9ZZZZ</name>
<comment type="caution">
    <text evidence="1">The sequence shown here is derived from an EMBL/GenBank/DDBJ whole genome shotgun (WGS) entry which is preliminary data.</text>
</comment>
<dbReference type="PANTHER" id="PTHR42783:SF3">
    <property type="entry name" value="GLUTAMATE SYNTHASE [NADPH] SMALL CHAIN-RELATED"/>
    <property type="match status" value="1"/>
</dbReference>
<feature type="non-terminal residue" evidence="1">
    <location>
        <position position="114"/>
    </location>
</feature>
<protein>
    <recommendedName>
        <fullName evidence="2">FAD/NAD(P)-binding domain-containing protein</fullName>
    </recommendedName>
</protein>
<accession>X0V337</accession>
<sequence length="114" mass="12257">MGHGVTIFEALPEAGGMLRVGIPAFRLPRKILDDEIEMVKNLGVEIKTNTKVESLDTLFKDGYQAVLVATGAHQGIKMGVEGEDHPNVLECIDFLRDVALGKTVKLGDSVVVIG</sequence>
<reference evidence="1" key="1">
    <citation type="journal article" date="2014" name="Front. Microbiol.">
        <title>High frequency of phylogenetically diverse reductive dehalogenase-homologous genes in deep subseafloor sedimentary metagenomes.</title>
        <authorList>
            <person name="Kawai M."/>
            <person name="Futagami T."/>
            <person name="Toyoda A."/>
            <person name="Takaki Y."/>
            <person name="Nishi S."/>
            <person name="Hori S."/>
            <person name="Arai W."/>
            <person name="Tsubouchi T."/>
            <person name="Morono Y."/>
            <person name="Uchiyama I."/>
            <person name="Ito T."/>
            <person name="Fujiyama A."/>
            <person name="Inagaki F."/>
            <person name="Takami H."/>
        </authorList>
    </citation>
    <scope>NUCLEOTIDE SEQUENCE</scope>
    <source>
        <strain evidence="1">Expedition CK06-06</strain>
    </source>
</reference>
<dbReference type="AlphaFoldDB" id="X0V337"/>
<proteinExistence type="predicted"/>
<gene>
    <name evidence="1" type="ORF">S01H1_41294</name>
</gene>
<dbReference type="SUPFAM" id="SSF51971">
    <property type="entry name" value="Nucleotide-binding domain"/>
    <property type="match status" value="1"/>
</dbReference>
<dbReference type="Gene3D" id="3.50.50.60">
    <property type="entry name" value="FAD/NAD(P)-binding domain"/>
    <property type="match status" value="1"/>
</dbReference>
<dbReference type="InterPro" id="IPR036188">
    <property type="entry name" value="FAD/NAD-bd_sf"/>
</dbReference>
<organism evidence="1">
    <name type="scientific">marine sediment metagenome</name>
    <dbReference type="NCBI Taxonomy" id="412755"/>
    <lineage>
        <taxon>unclassified sequences</taxon>
        <taxon>metagenomes</taxon>
        <taxon>ecological metagenomes</taxon>
    </lineage>
</organism>
<evidence type="ECO:0008006" key="2">
    <source>
        <dbReference type="Google" id="ProtNLM"/>
    </source>
</evidence>
<evidence type="ECO:0000313" key="1">
    <source>
        <dbReference type="EMBL" id="GAG12529.1"/>
    </source>
</evidence>
<dbReference type="EMBL" id="BARS01026184">
    <property type="protein sequence ID" value="GAG12529.1"/>
    <property type="molecule type" value="Genomic_DNA"/>
</dbReference>
<dbReference type="PANTHER" id="PTHR42783">
    <property type="entry name" value="GLUTAMATE SYNTHASE [NADPH] SMALL CHAIN"/>
    <property type="match status" value="1"/>
</dbReference>